<feature type="transmembrane region" description="Helical" evidence="8">
    <location>
        <begin position="372"/>
        <end position="391"/>
    </location>
</feature>
<evidence type="ECO:0000313" key="10">
    <source>
        <dbReference type="EMBL" id="TXR54549.1"/>
    </source>
</evidence>
<evidence type="ECO:0000256" key="8">
    <source>
        <dbReference type="SAM" id="Phobius"/>
    </source>
</evidence>
<dbReference type="Pfam" id="PF00361">
    <property type="entry name" value="Proton_antipo_M"/>
    <property type="match status" value="1"/>
</dbReference>
<evidence type="ECO:0000256" key="5">
    <source>
        <dbReference type="ARBA" id="ARBA00022989"/>
    </source>
</evidence>
<evidence type="ECO:0000256" key="2">
    <source>
        <dbReference type="ARBA" id="ARBA00005346"/>
    </source>
</evidence>
<feature type="transmembrane region" description="Helical" evidence="8">
    <location>
        <begin position="71"/>
        <end position="95"/>
    </location>
</feature>
<protein>
    <submittedName>
        <fullName evidence="10">Monovalent cation/H+ antiporter subunit D</fullName>
    </submittedName>
</protein>
<feature type="transmembrane region" description="Helical" evidence="8">
    <location>
        <begin position="453"/>
        <end position="472"/>
    </location>
</feature>
<dbReference type="OrthoDB" id="9768329at2"/>
<dbReference type="InterPro" id="IPR001750">
    <property type="entry name" value="ND/Mrp_TM"/>
</dbReference>
<dbReference type="PRINTS" id="PR01437">
    <property type="entry name" value="NUOXDRDTASE4"/>
</dbReference>
<feature type="transmembrane region" description="Helical" evidence="8">
    <location>
        <begin position="303"/>
        <end position="321"/>
    </location>
</feature>
<organism evidence="10 11">
    <name type="scientific">Reinekea thalattae</name>
    <dbReference type="NCBI Taxonomy" id="2593301"/>
    <lineage>
        <taxon>Bacteria</taxon>
        <taxon>Pseudomonadati</taxon>
        <taxon>Pseudomonadota</taxon>
        <taxon>Gammaproteobacteria</taxon>
        <taxon>Oceanospirillales</taxon>
        <taxon>Saccharospirillaceae</taxon>
        <taxon>Reinekea</taxon>
    </lineage>
</organism>
<accession>A0A5C8ZB90</accession>
<dbReference type="InterPro" id="IPR003918">
    <property type="entry name" value="NADH_UbQ_OxRdtase"/>
</dbReference>
<evidence type="ECO:0000256" key="7">
    <source>
        <dbReference type="RuleBase" id="RU000320"/>
    </source>
</evidence>
<proteinExistence type="inferred from homology"/>
<feature type="domain" description="NADH:quinone oxidoreductase/Mrp antiporter transmembrane" evidence="9">
    <location>
        <begin position="127"/>
        <end position="415"/>
    </location>
</feature>
<dbReference type="GO" id="GO:0005886">
    <property type="term" value="C:plasma membrane"/>
    <property type="evidence" value="ECO:0007669"/>
    <property type="project" value="UniProtKB-SubCell"/>
</dbReference>
<feature type="transmembrane region" description="Helical" evidence="8">
    <location>
        <begin position="277"/>
        <end position="296"/>
    </location>
</feature>
<keyword evidence="6 8" id="KW-0472">Membrane</keyword>
<dbReference type="AlphaFoldDB" id="A0A5C8ZB90"/>
<evidence type="ECO:0000256" key="3">
    <source>
        <dbReference type="ARBA" id="ARBA00022475"/>
    </source>
</evidence>
<comment type="similarity">
    <text evidence="2">Belongs to the CPA3 antiporters (TC 2.A.63) subunit D family.</text>
</comment>
<dbReference type="NCBIfam" id="NF009309">
    <property type="entry name" value="PRK12666.1"/>
    <property type="match status" value="1"/>
</dbReference>
<evidence type="ECO:0000313" key="11">
    <source>
        <dbReference type="Proteomes" id="UP000321764"/>
    </source>
</evidence>
<sequence>MNHLPILPILIPALAGILMLFPTPASSIKYQRWLAYLSFAAMAYVCWQIVVSAQYETTLYVLGGWQPPFGIMLLLDHLSAIMITLTTLLAFCACLYGTAEEQTTGRFFYPLFMFQLMGINGAFLTGDIFNLFVFFEILLIASYALLVHGGGKEKTGAAVHYIALNLLGSAFFLIALGTLYGTLGTLNMADMAEKVALLSPQQQAIAKAGGLLLLVVFGLKSAMLPLHFWLPKTYSAAAAPIAALFAIMTKVGLYSIFRVFGGIFGNDAGALANIATPWIWPLGIATIIIGSIGVLAAPSLRLMIANVIIVSVGTLLLSFVINDGKGLSAGLYYLIHSTLVGGALFLIADLIRIQRGGAQDRFVIARSLAQPGLIGSFFFIAAIAAVGLPPLSGFVGKALILKSVIAANQQLWVWSVILLGSLVALIAFSRAGTMLFWHVSGAKADDSKKAKPAQVIAISLLLLATPILTIFAHPVTLYTEQAAGDIHNSMYQVQDVIHNSEKVSHDGHH</sequence>
<evidence type="ECO:0000259" key="9">
    <source>
        <dbReference type="Pfam" id="PF00361"/>
    </source>
</evidence>
<feature type="transmembrane region" description="Helical" evidence="8">
    <location>
        <begin position="333"/>
        <end position="351"/>
    </location>
</feature>
<evidence type="ECO:0000256" key="6">
    <source>
        <dbReference type="ARBA" id="ARBA00023136"/>
    </source>
</evidence>
<dbReference type="InterPro" id="IPR050586">
    <property type="entry name" value="CPA3_Na-H_Antiporter_D"/>
</dbReference>
<dbReference type="EMBL" id="VKAD01000001">
    <property type="protein sequence ID" value="TXR54549.1"/>
    <property type="molecule type" value="Genomic_DNA"/>
</dbReference>
<dbReference type="PANTHER" id="PTHR42703:SF1">
    <property type="entry name" value="NA(+)_H(+) ANTIPORTER SUBUNIT D1"/>
    <property type="match status" value="1"/>
</dbReference>
<dbReference type="RefSeq" id="WP_147713947.1">
    <property type="nucleotide sequence ID" value="NZ_VKAD01000001.1"/>
</dbReference>
<evidence type="ECO:0000256" key="1">
    <source>
        <dbReference type="ARBA" id="ARBA00004651"/>
    </source>
</evidence>
<dbReference type="Proteomes" id="UP000321764">
    <property type="component" value="Unassembled WGS sequence"/>
</dbReference>
<keyword evidence="11" id="KW-1185">Reference proteome</keyword>
<name>A0A5C8ZB90_9GAMM</name>
<reference evidence="10 11" key="1">
    <citation type="submission" date="2019-07" db="EMBL/GenBank/DDBJ databases">
        <title>Reinekea sp. strain SSH23 genome sequencing and assembly.</title>
        <authorList>
            <person name="Kim I."/>
        </authorList>
    </citation>
    <scope>NUCLEOTIDE SEQUENCE [LARGE SCALE GENOMIC DNA]</scope>
    <source>
        <strain evidence="10 11">SSH23</strain>
    </source>
</reference>
<feature type="transmembrane region" description="Helical" evidence="8">
    <location>
        <begin position="131"/>
        <end position="149"/>
    </location>
</feature>
<feature type="transmembrane region" description="Helical" evidence="8">
    <location>
        <begin position="6"/>
        <end position="21"/>
    </location>
</feature>
<dbReference type="PANTHER" id="PTHR42703">
    <property type="entry name" value="NADH DEHYDROGENASE"/>
    <property type="match status" value="1"/>
</dbReference>
<keyword evidence="3" id="KW-1003">Cell membrane</keyword>
<gene>
    <name evidence="10" type="ORF">FME95_08440</name>
</gene>
<dbReference type="GO" id="GO:0008137">
    <property type="term" value="F:NADH dehydrogenase (ubiquinone) activity"/>
    <property type="evidence" value="ECO:0007669"/>
    <property type="project" value="InterPro"/>
</dbReference>
<keyword evidence="5 8" id="KW-1133">Transmembrane helix</keyword>
<feature type="transmembrane region" description="Helical" evidence="8">
    <location>
        <begin position="411"/>
        <end position="432"/>
    </location>
</feature>
<keyword evidence="4 7" id="KW-0812">Transmembrane</keyword>
<dbReference type="GO" id="GO:0042773">
    <property type="term" value="P:ATP synthesis coupled electron transport"/>
    <property type="evidence" value="ECO:0007669"/>
    <property type="project" value="InterPro"/>
</dbReference>
<feature type="transmembrane region" description="Helical" evidence="8">
    <location>
        <begin position="107"/>
        <end position="125"/>
    </location>
</feature>
<feature type="transmembrane region" description="Helical" evidence="8">
    <location>
        <begin position="161"/>
        <end position="183"/>
    </location>
</feature>
<feature type="transmembrane region" description="Helical" evidence="8">
    <location>
        <begin position="33"/>
        <end position="51"/>
    </location>
</feature>
<comment type="subcellular location">
    <subcellularLocation>
        <location evidence="1">Cell membrane</location>
        <topology evidence="1">Multi-pass membrane protein</topology>
    </subcellularLocation>
    <subcellularLocation>
        <location evidence="7">Membrane</location>
        <topology evidence="7">Multi-pass membrane protein</topology>
    </subcellularLocation>
</comment>
<evidence type="ECO:0000256" key="4">
    <source>
        <dbReference type="ARBA" id="ARBA00022692"/>
    </source>
</evidence>
<comment type="caution">
    <text evidence="10">The sequence shown here is derived from an EMBL/GenBank/DDBJ whole genome shotgun (WGS) entry which is preliminary data.</text>
</comment>
<feature type="transmembrane region" description="Helical" evidence="8">
    <location>
        <begin position="203"/>
        <end position="222"/>
    </location>
</feature>
<feature type="transmembrane region" description="Helical" evidence="8">
    <location>
        <begin position="234"/>
        <end position="257"/>
    </location>
</feature>